<keyword evidence="3" id="KW-1003">Cell membrane</keyword>
<feature type="transmembrane region" description="Helical" evidence="7">
    <location>
        <begin position="69"/>
        <end position="90"/>
    </location>
</feature>
<dbReference type="InterPro" id="IPR049177">
    <property type="entry name" value="MgtC_SapB_SrpB_YhiD_N"/>
</dbReference>
<dbReference type="InterPro" id="IPR003416">
    <property type="entry name" value="MgtC/SapB/SrpB/YhiD_fam"/>
</dbReference>
<dbReference type="PRINTS" id="PR01837">
    <property type="entry name" value="MGTCSAPBPROT"/>
</dbReference>
<dbReference type="PROSITE" id="PS51671">
    <property type="entry name" value="ACT"/>
    <property type="match status" value="1"/>
</dbReference>
<dbReference type="RefSeq" id="WP_149544542.1">
    <property type="nucleotide sequence ID" value="NZ_VTPS01000003.1"/>
</dbReference>
<sequence>MSYSEMAIRMFLSTVLGGIIGIEREGANKAAGFRTHTLISAGSALIMLVSISMFEIFKTQTDSMDPARIAAQVVSGVGILCAGTIMTSGASVKGLTTAASMWMTAAIGLATGAGLYFLAVSSTLITLIVLVFFARVEKLIGIGGHIYELKLILKDEPGEIGMVTTALGKKNISIRNIEFEKEEDEQLTLSLFVKIPPSVTVDDMISALKEISGVYEVKLRK</sequence>
<feature type="domain" description="ACT" evidence="8">
    <location>
        <begin position="148"/>
        <end position="221"/>
    </location>
</feature>
<keyword evidence="4 7" id="KW-0812">Transmembrane</keyword>
<dbReference type="EMBL" id="VTPS01000003">
    <property type="protein sequence ID" value="TZE82985.1"/>
    <property type="molecule type" value="Genomic_DNA"/>
</dbReference>
<keyword evidence="6 7" id="KW-0472">Membrane</keyword>
<evidence type="ECO:0000313" key="10">
    <source>
        <dbReference type="Proteomes" id="UP000322976"/>
    </source>
</evidence>
<evidence type="ECO:0000259" key="8">
    <source>
        <dbReference type="PROSITE" id="PS51671"/>
    </source>
</evidence>
<dbReference type="Gene3D" id="3.30.70.260">
    <property type="match status" value="1"/>
</dbReference>
<dbReference type="GO" id="GO:0005886">
    <property type="term" value="C:plasma membrane"/>
    <property type="evidence" value="ECO:0007669"/>
    <property type="project" value="UniProtKB-SubCell"/>
</dbReference>
<evidence type="ECO:0000256" key="5">
    <source>
        <dbReference type="ARBA" id="ARBA00022989"/>
    </source>
</evidence>
<keyword evidence="5 7" id="KW-1133">Transmembrane helix</keyword>
<evidence type="ECO:0000256" key="7">
    <source>
        <dbReference type="SAM" id="Phobius"/>
    </source>
</evidence>
<protein>
    <submittedName>
        <fullName evidence="9">MgtC/SapB family protein</fullName>
    </submittedName>
</protein>
<comment type="similarity">
    <text evidence="2">Belongs to the MgtC/SapB family.</text>
</comment>
<dbReference type="Proteomes" id="UP000322976">
    <property type="component" value="Unassembled WGS sequence"/>
</dbReference>
<feature type="transmembrane region" description="Helical" evidence="7">
    <location>
        <begin position="102"/>
        <end position="133"/>
    </location>
</feature>
<name>A0A5D8QEJ3_9THEO</name>
<evidence type="ECO:0000256" key="3">
    <source>
        <dbReference type="ARBA" id="ARBA00022475"/>
    </source>
</evidence>
<organism evidence="9 10">
    <name type="scientific">Calorimonas adulescens</name>
    <dbReference type="NCBI Taxonomy" id="2606906"/>
    <lineage>
        <taxon>Bacteria</taxon>
        <taxon>Bacillati</taxon>
        <taxon>Bacillota</taxon>
        <taxon>Clostridia</taxon>
        <taxon>Thermoanaerobacterales</taxon>
        <taxon>Thermoanaerobacteraceae</taxon>
        <taxon>Calorimonas</taxon>
    </lineage>
</organism>
<dbReference type="InterPro" id="IPR002912">
    <property type="entry name" value="ACT_dom"/>
</dbReference>
<keyword evidence="10" id="KW-1185">Reference proteome</keyword>
<feature type="transmembrane region" description="Helical" evidence="7">
    <location>
        <begin position="36"/>
        <end position="57"/>
    </location>
</feature>
<dbReference type="Pfam" id="PF13291">
    <property type="entry name" value="ACT_4"/>
    <property type="match status" value="1"/>
</dbReference>
<evidence type="ECO:0000256" key="1">
    <source>
        <dbReference type="ARBA" id="ARBA00004651"/>
    </source>
</evidence>
<evidence type="ECO:0000313" key="9">
    <source>
        <dbReference type="EMBL" id="TZE82985.1"/>
    </source>
</evidence>
<dbReference type="AlphaFoldDB" id="A0A5D8QEJ3"/>
<dbReference type="InterPro" id="IPR045865">
    <property type="entry name" value="ACT-like_dom_sf"/>
</dbReference>
<accession>A0A5D8QEJ3</accession>
<comment type="caution">
    <text evidence="9">The sequence shown here is derived from an EMBL/GenBank/DDBJ whole genome shotgun (WGS) entry which is preliminary data.</text>
</comment>
<comment type="subcellular location">
    <subcellularLocation>
        <location evidence="1">Cell membrane</location>
        <topology evidence="1">Multi-pass membrane protein</topology>
    </subcellularLocation>
</comment>
<dbReference type="PANTHER" id="PTHR33778">
    <property type="entry name" value="PROTEIN MGTC"/>
    <property type="match status" value="1"/>
</dbReference>
<proteinExistence type="inferred from homology"/>
<reference evidence="9 10" key="1">
    <citation type="submission" date="2019-08" db="EMBL/GenBank/DDBJ databases">
        <title>Calorimonas adulescens gen. nov., sp. nov., an anaerobic thermophilic bacterium from Sakhalin hot spring.</title>
        <authorList>
            <person name="Khomyakova M.A."/>
            <person name="Merkel A.Y."/>
            <person name="Novikov A."/>
            <person name="Bonch-Osmolovskaya E.A."/>
            <person name="Slobodkin A.I."/>
        </authorList>
    </citation>
    <scope>NUCLEOTIDE SEQUENCE [LARGE SCALE GENOMIC DNA]</scope>
    <source>
        <strain evidence="9 10">A05MB</strain>
    </source>
</reference>
<gene>
    <name evidence="9" type="ORF">FWJ32_03265</name>
</gene>
<evidence type="ECO:0000256" key="6">
    <source>
        <dbReference type="ARBA" id="ARBA00023136"/>
    </source>
</evidence>
<dbReference type="SUPFAM" id="SSF55021">
    <property type="entry name" value="ACT-like"/>
    <property type="match status" value="1"/>
</dbReference>
<evidence type="ECO:0000256" key="2">
    <source>
        <dbReference type="ARBA" id="ARBA00009298"/>
    </source>
</evidence>
<dbReference type="PANTHER" id="PTHR33778:SF1">
    <property type="entry name" value="MAGNESIUM TRANSPORTER YHID-RELATED"/>
    <property type="match status" value="1"/>
</dbReference>
<dbReference type="Pfam" id="PF02308">
    <property type="entry name" value="MgtC"/>
    <property type="match status" value="1"/>
</dbReference>
<evidence type="ECO:0000256" key="4">
    <source>
        <dbReference type="ARBA" id="ARBA00022692"/>
    </source>
</evidence>